<proteinExistence type="predicted"/>
<evidence type="ECO:0000313" key="2">
    <source>
        <dbReference type="EMBL" id="KKW36744.1"/>
    </source>
</evidence>
<sequence>MHGLADEDADETLHDLGNEVCRDQHAEKGYQNSQKFIKRIRSSRTKFALRPSIDSKKILKDNRLPDHEKSDNDNKETKKNAPDHTTCIIAEW</sequence>
<evidence type="ECO:0000313" key="3">
    <source>
        <dbReference type="Proteomes" id="UP000033865"/>
    </source>
</evidence>
<dbReference type="AlphaFoldDB" id="A0A0G2AV41"/>
<dbReference type="Proteomes" id="UP000033865">
    <property type="component" value="Unassembled WGS sequence"/>
</dbReference>
<feature type="compositionally biased region" description="Basic and acidic residues" evidence="1">
    <location>
        <begin position="53"/>
        <end position="82"/>
    </location>
</feature>
<accession>A0A0G2AV41</accession>
<dbReference type="EMBL" id="LCRN01000013">
    <property type="protein sequence ID" value="KKW36744.1"/>
    <property type="molecule type" value="Genomic_DNA"/>
</dbReference>
<protein>
    <submittedName>
        <fullName evidence="2">Uncharacterized protein</fullName>
    </submittedName>
</protein>
<comment type="caution">
    <text evidence="2">The sequence shown here is derived from an EMBL/GenBank/DDBJ whole genome shotgun (WGS) entry which is preliminary data.</text>
</comment>
<organism evidence="2 3">
    <name type="scientific">Candidatus Uhrbacteria bacterium GW2011_GWC2_53_7</name>
    <dbReference type="NCBI Taxonomy" id="1618986"/>
    <lineage>
        <taxon>Bacteria</taxon>
        <taxon>Candidatus Uhriibacteriota</taxon>
    </lineage>
</organism>
<gene>
    <name evidence="2" type="ORF">UY82_C0013G0008</name>
</gene>
<evidence type="ECO:0000256" key="1">
    <source>
        <dbReference type="SAM" id="MobiDB-lite"/>
    </source>
</evidence>
<reference evidence="2 3" key="1">
    <citation type="journal article" date="2015" name="Nature">
        <title>rRNA introns, odd ribosomes, and small enigmatic genomes across a large radiation of phyla.</title>
        <authorList>
            <person name="Brown C.T."/>
            <person name="Hug L.A."/>
            <person name="Thomas B.C."/>
            <person name="Sharon I."/>
            <person name="Castelle C.J."/>
            <person name="Singh A."/>
            <person name="Wilkins M.J."/>
            <person name="Williams K.H."/>
            <person name="Banfield J.F."/>
        </authorList>
    </citation>
    <scope>NUCLEOTIDE SEQUENCE [LARGE SCALE GENOMIC DNA]</scope>
</reference>
<name>A0A0G2AV41_9BACT</name>
<feature type="region of interest" description="Disordered" evidence="1">
    <location>
        <begin position="51"/>
        <end position="86"/>
    </location>
</feature>